<evidence type="ECO:0000256" key="8">
    <source>
        <dbReference type="ARBA" id="ARBA00023160"/>
    </source>
</evidence>
<dbReference type="GO" id="GO:0003989">
    <property type="term" value="F:acetyl-CoA carboxylase activity"/>
    <property type="evidence" value="ECO:0007669"/>
    <property type="project" value="InterPro"/>
</dbReference>
<protein>
    <recommendedName>
        <fullName evidence="10">Acetyl-coenzyme A carboxylase carboxyl transferase subunit alpha</fullName>
        <shortName evidence="10">ACCase subunit alpha</shortName>
        <shortName evidence="10">Acetyl-CoA carboxylase carboxyltransferase subunit alpha</shortName>
        <ecNumber evidence="10">2.1.3.15</ecNumber>
    </recommendedName>
</protein>
<dbReference type="InterPro" id="IPR001095">
    <property type="entry name" value="Acetyl_CoA_COase_a_su"/>
</dbReference>
<keyword evidence="10" id="KW-0963">Cytoplasm</keyword>
<dbReference type="GO" id="GO:2001295">
    <property type="term" value="P:malonyl-CoA biosynthetic process"/>
    <property type="evidence" value="ECO:0007669"/>
    <property type="project" value="UniProtKB-UniRule"/>
</dbReference>
<evidence type="ECO:0000256" key="10">
    <source>
        <dbReference type="HAMAP-Rule" id="MF_00823"/>
    </source>
</evidence>
<dbReference type="NCBIfam" id="TIGR00513">
    <property type="entry name" value="accA"/>
    <property type="match status" value="1"/>
</dbReference>
<evidence type="ECO:0000256" key="9">
    <source>
        <dbReference type="ARBA" id="ARBA00049152"/>
    </source>
</evidence>
<dbReference type="RefSeq" id="WP_096050365.1">
    <property type="nucleotide sequence ID" value="NZ_CP023315.3"/>
</dbReference>
<accession>A0A290MFN3</accession>
<evidence type="ECO:0000256" key="2">
    <source>
        <dbReference type="ARBA" id="ARBA00022516"/>
    </source>
</evidence>
<comment type="subunit">
    <text evidence="10">Acetyl-CoA carboxylase is a heterohexamer composed of biotin carboxyl carrier protein (AccB), biotin carboxylase (AccC) and two subunits each of ACCase subunit alpha (AccA) and ACCase subunit beta (AccD).</text>
</comment>
<dbReference type="PRINTS" id="PR01069">
    <property type="entry name" value="ACCCTRFRASEA"/>
</dbReference>
<dbReference type="InterPro" id="IPR029045">
    <property type="entry name" value="ClpP/crotonase-like_dom_sf"/>
</dbReference>
<keyword evidence="6 10" id="KW-0067">ATP-binding</keyword>
<keyword evidence="5 10" id="KW-0276">Fatty acid metabolism</keyword>
<comment type="subcellular location">
    <subcellularLocation>
        <location evidence="10">Cytoplasm</location>
    </subcellularLocation>
</comment>
<evidence type="ECO:0000313" key="13">
    <source>
        <dbReference type="Proteomes" id="UP000217311"/>
    </source>
</evidence>
<evidence type="ECO:0000259" key="11">
    <source>
        <dbReference type="PROSITE" id="PS50989"/>
    </source>
</evidence>
<dbReference type="GO" id="GO:0009317">
    <property type="term" value="C:acetyl-CoA carboxylase complex"/>
    <property type="evidence" value="ECO:0007669"/>
    <property type="project" value="InterPro"/>
</dbReference>
<dbReference type="EC" id="2.1.3.15" evidence="10"/>
<reference evidence="13" key="1">
    <citation type="submission" date="2017-09" db="EMBL/GenBank/DDBJ databases">
        <title>Genome evolution observed in wild isolates of Caulobacter crescentus.</title>
        <authorList>
            <person name="Ely B."/>
            <person name="Wilson K."/>
            <person name="Scott D."/>
        </authorList>
    </citation>
    <scope>NUCLEOTIDE SEQUENCE [LARGE SCALE GENOMIC DNA]</scope>
    <source>
        <strain evidence="13">CB13b1a</strain>
    </source>
</reference>
<dbReference type="Gene3D" id="3.90.226.10">
    <property type="entry name" value="2-enoyl-CoA Hydratase, Chain A, domain 1"/>
    <property type="match status" value="1"/>
</dbReference>
<dbReference type="PROSITE" id="PS50989">
    <property type="entry name" value="COA_CT_CTER"/>
    <property type="match status" value="1"/>
</dbReference>
<dbReference type="GO" id="GO:0005524">
    <property type="term" value="F:ATP binding"/>
    <property type="evidence" value="ECO:0007669"/>
    <property type="project" value="UniProtKB-KW"/>
</dbReference>
<evidence type="ECO:0000256" key="5">
    <source>
        <dbReference type="ARBA" id="ARBA00022832"/>
    </source>
</evidence>
<comment type="function">
    <text evidence="10">Component of the acetyl coenzyme A carboxylase (ACC) complex. First, biotin carboxylase catalyzes the carboxylation of biotin on its carrier protein (BCCP) and then the CO(2) group is transferred by the carboxyltransferase to acetyl-CoA to form malonyl-CoA.</text>
</comment>
<keyword evidence="4 10" id="KW-0547">Nucleotide-binding</keyword>
<dbReference type="GO" id="GO:0006633">
    <property type="term" value="P:fatty acid biosynthetic process"/>
    <property type="evidence" value="ECO:0007669"/>
    <property type="project" value="UniProtKB-KW"/>
</dbReference>
<evidence type="ECO:0000256" key="6">
    <source>
        <dbReference type="ARBA" id="ARBA00022840"/>
    </source>
</evidence>
<dbReference type="InterPro" id="IPR011763">
    <property type="entry name" value="COA_CT_C"/>
</dbReference>
<dbReference type="EMBL" id="CP023315">
    <property type="protein sequence ID" value="ATC30894.1"/>
    <property type="molecule type" value="Genomic_DNA"/>
</dbReference>
<keyword evidence="3 10" id="KW-0808">Transferase</keyword>
<keyword evidence="7 10" id="KW-0443">Lipid metabolism</keyword>
<keyword evidence="2 10" id="KW-0444">Lipid biosynthesis</keyword>
<dbReference type="NCBIfam" id="NF041504">
    <property type="entry name" value="AccA_sub"/>
    <property type="match status" value="1"/>
</dbReference>
<dbReference type="NCBIfam" id="NF004344">
    <property type="entry name" value="PRK05724.1"/>
    <property type="match status" value="1"/>
</dbReference>
<evidence type="ECO:0000256" key="1">
    <source>
        <dbReference type="ARBA" id="ARBA00004956"/>
    </source>
</evidence>
<comment type="catalytic activity">
    <reaction evidence="9 10">
        <text>N(6)-carboxybiotinyl-L-lysyl-[protein] + acetyl-CoA = N(6)-biotinyl-L-lysyl-[protein] + malonyl-CoA</text>
        <dbReference type="Rhea" id="RHEA:54728"/>
        <dbReference type="Rhea" id="RHEA-COMP:10505"/>
        <dbReference type="Rhea" id="RHEA-COMP:10506"/>
        <dbReference type="ChEBI" id="CHEBI:57288"/>
        <dbReference type="ChEBI" id="CHEBI:57384"/>
        <dbReference type="ChEBI" id="CHEBI:83144"/>
        <dbReference type="ChEBI" id="CHEBI:83145"/>
        <dbReference type="EC" id="2.1.3.15"/>
    </reaction>
</comment>
<dbReference type="GO" id="GO:0016743">
    <property type="term" value="F:carboxyl- or carbamoyltransferase activity"/>
    <property type="evidence" value="ECO:0007669"/>
    <property type="project" value="UniProtKB-UniRule"/>
</dbReference>
<evidence type="ECO:0000313" key="12">
    <source>
        <dbReference type="EMBL" id="ATC30894.1"/>
    </source>
</evidence>
<name>A0A290MFN3_CAUVI</name>
<gene>
    <name evidence="10" type="primary">accA</name>
    <name evidence="12" type="ORF">CA606_00210</name>
</gene>
<evidence type="ECO:0000256" key="3">
    <source>
        <dbReference type="ARBA" id="ARBA00022679"/>
    </source>
</evidence>
<organism evidence="12 13">
    <name type="scientific">Caulobacter vibrioides</name>
    <name type="common">Caulobacter crescentus</name>
    <dbReference type="NCBI Taxonomy" id="155892"/>
    <lineage>
        <taxon>Bacteria</taxon>
        <taxon>Pseudomonadati</taxon>
        <taxon>Pseudomonadota</taxon>
        <taxon>Alphaproteobacteria</taxon>
        <taxon>Caulobacterales</taxon>
        <taxon>Caulobacteraceae</taxon>
        <taxon>Caulobacter</taxon>
    </lineage>
</organism>
<feature type="domain" description="CoA carboxyltransferase C-terminal" evidence="11">
    <location>
        <begin position="33"/>
        <end position="294"/>
    </location>
</feature>
<evidence type="ECO:0000256" key="4">
    <source>
        <dbReference type="ARBA" id="ARBA00022741"/>
    </source>
</evidence>
<dbReference type="SUPFAM" id="SSF52096">
    <property type="entry name" value="ClpP/crotonase"/>
    <property type="match status" value="1"/>
</dbReference>
<dbReference type="UniPathway" id="UPA00655">
    <property type="reaction ID" value="UER00711"/>
</dbReference>
<dbReference type="HAMAP" id="MF_00823">
    <property type="entry name" value="AcetylCoA_CT_alpha"/>
    <property type="match status" value="1"/>
</dbReference>
<dbReference type="AlphaFoldDB" id="A0A290MFN3"/>
<dbReference type="Proteomes" id="UP000217311">
    <property type="component" value="Chromosome"/>
</dbReference>
<comment type="pathway">
    <text evidence="1 10">Lipid metabolism; malonyl-CoA biosynthesis; malonyl-CoA from acetyl-CoA: step 1/1.</text>
</comment>
<keyword evidence="8 10" id="KW-0275">Fatty acid biosynthesis</keyword>
<proteinExistence type="inferred from homology"/>
<sequence length="320" mass="34717">MAAHYLDFERPIADLESKIEELSRLSETAGPGAFDTEIQALRDRAQELRKEAYANLDAWQKTMVARHPQRPHLRDYVAGLIDEFVELRGDRKFADDQAIVGGLGRFRGQPVVVMGHEKGHDTTTRLKHNFGMARPEGYRKAVRLMDMAERFNLPVITFVDTAGAYPGLGAEERGQAEAIARSTERCLTLGVPMVATIVGEGGSGGAIALAGANRVLILEHSIYSVISPEGAASILWRDGARAKDAATQMRITAQDLIKLGIVDRIVEEPAGGAHSDSEAAILAVGDAVEDELKAMAAMSPAELKTQRSERFYAIGRAGLQ</sequence>
<comment type="similarity">
    <text evidence="10">Belongs to the AccA family.</text>
</comment>
<evidence type="ECO:0000256" key="7">
    <source>
        <dbReference type="ARBA" id="ARBA00023098"/>
    </source>
</evidence>
<dbReference type="PANTHER" id="PTHR42853">
    <property type="entry name" value="ACETYL-COENZYME A CARBOXYLASE CARBOXYL TRANSFERASE SUBUNIT ALPHA"/>
    <property type="match status" value="1"/>
</dbReference>
<dbReference type="PANTHER" id="PTHR42853:SF3">
    <property type="entry name" value="ACETYL-COENZYME A CARBOXYLASE CARBOXYL TRANSFERASE SUBUNIT ALPHA, CHLOROPLASTIC"/>
    <property type="match status" value="1"/>
</dbReference>
<dbReference type="Pfam" id="PF03255">
    <property type="entry name" value="ACCA"/>
    <property type="match status" value="1"/>
</dbReference>